<sequence length="291" mass="32426">MSEMTLQTLLAGVANNTIVPYLGAGALQGSVDKLSGVAIPADSDSLILAMNGGKPMSARLMWEFPRAAMDVELKRGRKAVHNFLEDTYGKRKWTRAPLHDWLASIEPHYVIDTNRDTQLQDTYADQPHTLIRGTARIVGTNYRFVLNEYVGSGGYREITQEEVNPELPILFKPMGSPRPDANYIASDADYVDYITELMGGFAIPDFLKEYRKGKQYLFIGMRLQRDTDRMVMSDITYASTEPKGWALIPQPTDKEVRFCARMGIEIIAADVADLLAAAGVTGYHAQHENAM</sequence>
<proteinExistence type="predicted"/>
<protein>
    <submittedName>
        <fullName evidence="1">SIR2 family protein</fullName>
    </submittedName>
</protein>
<dbReference type="RefSeq" id="WP_210220059.1">
    <property type="nucleotide sequence ID" value="NZ_CP072793.1"/>
</dbReference>
<organism evidence="1 2">
    <name type="scientific">Thiothrix unzii</name>
    <dbReference type="NCBI Taxonomy" id="111769"/>
    <lineage>
        <taxon>Bacteria</taxon>
        <taxon>Pseudomonadati</taxon>
        <taxon>Pseudomonadota</taxon>
        <taxon>Gammaproteobacteria</taxon>
        <taxon>Thiotrichales</taxon>
        <taxon>Thiotrichaceae</taxon>
        <taxon>Thiothrix</taxon>
    </lineage>
</organism>
<reference evidence="1" key="1">
    <citation type="submission" date="2021-04" db="EMBL/GenBank/DDBJ databases">
        <title>Genomics, taxonomy and metabolism of representatives of sulfur bacteria of the genus Thiothrix: Thiothrix fructosivorans QT, Thiothrix unzii A1T and three new species, Thiothrix subterranea sp. nov., Thiothrix litoralis sp. nov. and 'Candidatus Thiothrix anitrata' sp. nov.</title>
        <authorList>
            <person name="Ravin N.V."/>
            <person name="Smolyakov D."/>
            <person name="Rudenko T.S."/>
            <person name="Mardanov A.V."/>
            <person name="Beletsky A.V."/>
            <person name="Markov N.D."/>
            <person name="Fomenkov A.I."/>
            <person name="Roberts R.J."/>
            <person name="Karnachuk O.V."/>
            <person name="Novikov A."/>
            <person name="Grabovich M.Y."/>
        </authorList>
    </citation>
    <scope>NUCLEOTIDE SEQUENCE</scope>
    <source>
        <strain evidence="1">A1</strain>
    </source>
</reference>
<dbReference type="EMBL" id="CP072793">
    <property type="protein sequence ID" value="QTR54580.1"/>
    <property type="molecule type" value="Genomic_DNA"/>
</dbReference>
<gene>
    <name evidence="1" type="ORF">J9260_05690</name>
</gene>
<dbReference type="Proteomes" id="UP000672009">
    <property type="component" value="Chromosome"/>
</dbReference>
<evidence type="ECO:0000313" key="2">
    <source>
        <dbReference type="Proteomes" id="UP000672009"/>
    </source>
</evidence>
<dbReference type="Pfam" id="PF13289">
    <property type="entry name" value="SIR2_2"/>
    <property type="match status" value="1"/>
</dbReference>
<keyword evidence="2" id="KW-1185">Reference proteome</keyword>
<accession>A0A975FAV4</accession>
<name>A0A975FAV4_9GAMM</name>
<dbReference type="AlphaFoldDB" id="A0A975FAV4"/>
<dbReference type="KEGG" id="tun:J9260_05690"/>
<evidence type="ECO:0000313" key="1">
    <source>
        <dbReference type="EMBL" id="QTR54580.1"/>
    </source>
</evidence>